<evidence type="ECO:0000256" key="1">
    <source>
        <dbReference type="SAM" id="SignalP"/>
    </source>
</evidence>
<dbReference type="eggNOG" id="ENOG502Z83E">
    <property type="taxonomic scope" value="Bacteria"/>
</dbReference>
<dbReference type="Gene3D" id="3.10.450.50">
    <property type="match status" value="1"/>
</dbReference>
<gene>
    <name evidence="2" type="ordered locus">PCC7424_3505</name>
</gene>
<feature type="signal peptide" evidence="1">
    <location>
        <begin position="1"/>
        <end position="38"/>
    </location>
</feature>
<reference evidence="3" key="1">
    <citation type="journal article" date="2011" name="MBio">
        <title>Novel metabolic attributes of the genus Cyanothece, comprising a group of unicellular nitrogen-fixing Cyanobacteria.</title>
        <authorList>
            <person name="Bandyopadhyay A."/>
            <person name="Elvitigala T."/>
            <person name="Welsh E."/>
            <person name="Stockel J."/>
            <person name="Liberton M."/>
            <person name="Min H."/>
            <person name="Sherman L.A."/>
            <person name="Pakrasi H.B."/>
        </authorList>
    </citation>
    <scope>NUCLEOTIDE SEQUENCE [LARGE SCALE GENOMIC DNA]</scope>
    <source>
        <strain evidence="3">PCC 7424</strain>
    </source>
</reference>
<evidence type="ECO:0000313" key="3">
    <source>
        <dbReference type="Proteomes" id="UP000002384"/>
    </source>
</evidence>
<organism evidence="2 3">
    <name type="scientific">Gloeothece citriformis (strain PCC 7424)</name>
    <name type="common">Cyanothece sp. (strain PCC 7424)</name>
    <dbReference type="NCBI Taxonomy" id="65393"/>
    <lineage>
        <taxon>Bacteria</taxon>
        <taxon>Bacillati</taxon>
        <taxon>Cyanobacteriota</taxon>
        <taxon>Cyanophyceae</taxon>
        <taxon>Oscillatoriophycideae</taxon>
        <taxon>Chroococcales</taxon>
        <taxon>Aphanothecaceae</taxon>
        <taxon>Gloeothece</taxon>
        <taxon>Gloeothece citriformis</taxon>
    </lineage>
</organism>
<dbReference type="KEGG" id="cyc:PCC7424_3505"/>
<dbReference type="AlphaFoldDB" id="B7KGH0"/>
<name>B7KGH0_GLOC7</name>
<dbReference type="OrthoDB" id="507769at2"/>
<proteinExistence type="predicted"/>
<protein>
    <recommendedName>
        <fullName evidence="4">SnoaL-like domain-containing protein</fullName>
    </recommendedName>
</protein>
<keyword evidence="3" id="KW-1185">Reference proteome</keyword>
<dbReference type="Proteomes" id="UP000002384">
    <property type="component" value="Chromosome"/>
</dbReference>
<evidence type="ECO:0000313" key="2">
    <source>
        <dbReference type="EMBL" id="ACK71897.1"/>
    </source>
</evidence>
<accession>B7KGH0</accession>
<evidence type="ECO:0008006" key="4">
    <source>
        <dbReference type="Google" id="ProtNLM"/>
    </source>
</evidence>
<dbReference type="RefSeq" id="WP_015955490.1">
    <property type="nucleotide sequence ID" value="NC_011729.1"/>
</dbReference>
<dbReference type="SUPFAM" id="SSF54427">
    <property type="entry name" value="NTF2-like"/>
    <property type="match status" value="1"/>
</dbReference>
<sequence>MRNLVSLQKNLFKKSVSGLILFSLGLSLTLLQKTPSSAQSNPVPQELQTVITQIQTAANQQDVKKVMEFYSPQFTSSDGLTYANLQQTLTDFWQEYDNIQYNTRVESWTQQGDKTIAETVTTIQGTSKSSGRTINLTSTITSKQHFQNQKLVYQEIVSEKTEITSGNNPPKIDVRLPQAVKVGQEFDFDVIVEQPLGEDRLAGAALNEKIAGDRFLNPSTLDLELLPAGGIFKRIAGIQSPEDQWFSAVIVRGDGMTIVTQRVNVEQ</sequence>
<keyword evidence="1" id="KW-0732">Signal</keyword>
<feature type="chain" id="PRO_5002856177" description="SnoaL-like domain-containing protein" evidence="1">
    <location>
        <begin position="39"/>
        <end position="267"/>
    </location>
</feature>
<dbReference type="InterPro" id="IPR032710">
    <property type="entry name" value="NTF2-like_dom_sf"/>
</dbReference>
<dbReference type="EMBL" id="CP001291">
    <property type="protein sequence ID" value="ACK71897.1"/>
    <property type="molecule type" value="Genomic_DNA"/>
</dbReference>
<dbReference type="HOGENOM" id="CLU_074052_0_0_3"/>
<dbReference type="STRING" id="65393.PCC7424_3505"/>